<protein>
    <recommendedName>
        <fullName evidence="3">Nudix hydrolase domain-containing protein</fullName>
    </recommendedName>
</protein>
<reference evidence="4 5" key="1">
    <citation type="submission" date="2017-05" db="EMBL/GenBank/DDBJ databases">
        <authorList>
            <person name="Song R."/>
            <person name="Chenine A.L."/>
            <person name="Ruprecht R.M."/>
        </authorList>
    </citation>
    <scope>NUCLEOTIDE SEQUENCE [LARGE SCALE GENOMIC DNA]</scope>
    <source>
        <strain evidence="4 5">CECT 8899</strain>
    </source>
</reference>
<dbReference type="EMBL" id="FXZK01000006">
    <property type="protein sequence ID" value="SMY09023.1"/>
    <property type="molecule type" value="Genomic_DNA"/>
</dbReference>
<dbReference type="GO" id="GO:0016787">
    <property type="term" value="F:hydrolase activity"/>
    <property type="evidence" value="ECO:0007669"/>
    <property type="project" value="UniProtKB-KW"/>
</dbReference>
<keyword evidence="5" id="KW-1185">Reference proteome</keyword>
<dbReference type="Pfam" id="PF00293">
    <property type="entry name" value="NUDIX"/>
    <property type="match status" value="1"/>
</dbReference>
<evidence type="ECO:0000259" key="3">
    <source>
        <dbReference type="PROSITE" id="PS51462"/>
    </source>
</evidence>
<accession>A0A238LHK5</accession>
<proteinExistence type="predicted"/>
<evidence type="ECO:0000256" key="1">
    <source>
        <dbReference type="ARBA" id="ARBA00001946"/>
    </source>
</evidence>
<dbReference type="AlphaFoldDB" id="A0A238LHK5"/>
<feature type="domain" description="Nudix hydrolase" evidence="3">
    <location>
        <begin position="3"/>
        <end position="137"/>
    </location>
</feature>
<keyword evidence="2" id="KW-0378">Hydrolase</keyword>
<dbReference type="Proteomes" id="UP000201613">
    <property type="component" value="Unassembled WGS sequence"/>
</dbReference>
<evidence type="ECO:0000313" key="5">
    <source>
        <dbReference type="Proteomes" id="UP000201613"/>
    </source>
</evidence>
<dbReference type="InterPro" id="IPR020084">
    <property type="entry name" value="NUDIX_hydrolase_CS"/>
</dbReference>
<dbReference type="InterPro" id="IPR000086">
    <property type="entry name" value="NUDIX_hydrolase_dom"/>
</dbReference>
<dbReference type="Gene3D" id="3.90.79.10">
    <property type="entry name" value="Nucleoside Triphosphate Pyrophosphohydrolase"/>
    <property type="match status" value="1"/>
</dbReference>
<gene>
    <name evidence="4" type="ORF">LOM8899_03184</name>
</gene>
<dbReference type="SUPFAM" id="SSF55811">
    <property type="entry name" value="Nudix"/>
    <property type="match status" value="1"/>
</dbReference>
<name>A0A238LHK5_9RHOB</name>
<comment type="cofactor">
    <cofactor evidence="1">
        <name>Mg(2+)</name>
        <dbReference type="ChEBI" id="CHEBI:18420"/>
    </cofactor>
</comment>
<dbReference type="PROSITE" id="PS51462">
    <property type="entry name" value="NUDIX"/>
    <property type="match status" value="1"/>
</dbReference>
<dbReference type="InterPro" id="IPR015797">
    <property type="entry name" value="NUDIX_hydrolase-like_dom_sf"/>
</dbReference>
<sequence>MPEPFHGAKAAVFIGDKVLTLLRDDRHDIPFPAHWDFPGGGREGAETGFETLAREMREEVGLDAYRAERLWQIRLPAMHRAHEMIWFYVLRLPESAVTDIVFGDEGQGWALLDPEGFLALPNAVPSLVIRLRMWIEHNGGLP</sequence>
<dbReference type="RefSeq" id="WP_093993201.1">
    <property type="nucleotide sequence ID" value="NZ_FXZK01000006.1"/>
</dbReference>
<organism evidence="4 5">
    <name type="scientific">Flavimaricola marinus</name>
    <dbReference type="NCBI Taxonomy" id="1819565"/>
    <lineage>
        <taxon>Bacteria</taxon>
        <taxon>Pseudomonadati</taxon>
        <taxon>Pseudomonadota</taxon>
        <taxon>Alphaproteobacteria</taxon>
        <taxon>Rhodobacterales</taxon>
        <taxon>Paracoccaceae</taxon>
        <taxon>Flavimaricola</taxon>
    </lineage>
</organism>
<evidence type="ECO:0000313" key="4">
    <source>
        <dbReference type="EMBL" id="SMY09023.1"/>
    </source>
</evidence>
<evidence type="ECO:0000256" key="2">
    <source>
        <dbReference type="ARBA" id="ARBA00022801"/>
    </source>
</evidence>
<dbReference type="PROSITE" id="PS00893">
    <property type="entry name" value="NUDIX_BOX"/>
    <property type="match status" value="1"/>
</dbReference>
<dbReference type="OrthoDB" id="289720at2"/>